<sequence>MTDDAIRRSGEERQASMQQNAAALGIDEALVSRLVDTFYARVREDDLLGPVFLTTLGENWDPHLAKLKDFWSAIALGTRRYDGRPMPAHLRLSDTITDAHFRRWLGLFRETVDELMPNPAAADFFYDRASMIGRNFQAMIFALKASVS</sequence>
<gene>
    <name evidence="5" type="ORF">HAD_02215</name>
</gene>
<dbReference type="STRING" id="1280949.HAD_02215"/>
<dbReference type="InterPro" id="IPR012292">
    <property type="entry name" value="Globin/Proto"/>
</dbReference>
<keyword evidence="4" id="KW-0408">Iron</keyword>
<dbReference type="RefSeq" id="WP_035569177.1">
    <property type="nucleotide sequence ID" value="NZ_ARYH01000001.1"/>
</dbReference>
<evidence type="ECO:0000313" key="6">
    <source>
        <dbReference type="Proteomes" id="UP000027446"/>
    </source>
</evidence>
<dbReference type="GO" id="GO:0019825">
    <property type="term" value="F:oxygen binding"/>
    <property type="evidence" value="ECO:0007669"/>
    <property type="project" value="InterPro"/>
</dbReference>
<keyword evidence="6" id="KW-1185">Reference proteome</keyword>
<dbReference type="Proteomes" id="UP000027446">
    <property type="component" value="Unassembled WGS sequence"/>
</dbReference>
<dbReference type="CDD" id="cd08916">
    <property type="entry name" value="TrHb3_P"/>
    <property type="match status" value="1"/>
</dbReference>
<reference evidence="5 6" key="1">
    <citation type="journal article" date="2014" name="Antonie Van Leeuwenhoek">
        <title>Hyphomonas beringensis sp. nov. and Hyphomonas chukchiensis sp. nov., isolated from surface seawater of the Bering Sea and Chukchi Sea.</title>
        <authorList>
            <person name="Li C."/>
            <person name="Lai Q."/>
            <person name="Li G."/>
            <person name="Dong C."/>
            <person name="Wang J."/>
            <person name="Liao Y."/>
            <person name="Shao Z."/>
        </authorList>
    </citation>
    <scope>NUCLEOTIDE SEQUENCE [LARGE SCALE GENOMIC DNA]</scope>
    <source>
        <strain evidence="5 6">MHS-3</strain>
    </source>
</reference>
<evidence type="ECO:0000256" key="2">
    <source>
        <dbReference type="ARBA" id="ARBA00022617"/>
    </source>
</evidence>
<dbReference type="GO" id="GO:0046872">
    <property type="term" value="F:metal ion binding"/>
    <property type="evidence" value="ECO:0007669"/>
    <property type="project" value="UniProtKB-KW"/>
</dbReference>
<keyword evidence="3" id="KW-0479">Metal-binding</keyword>
<dbReference type="OrthoDB" id="25954at2"/>
<protein>
    <submittedName>
        <fullName evidence="5">Globin</fullName>
    </submittedName>
</protein>
<organism evidence="5 6">
    <name type="scientific">Hyphomonas adhaerens MHS-3</name>
    <dbReference type="NCBI Taxonomy" id="1280949"/>
    <lineage>
        <taxon>Bacteria</taxon>
        <taxon>Pseudomonadati</taxon>
        <taxon>Pseudomonadota</taxon>
        <taxon>Alphaproteobacteria</taxon>
        <taxon>Hyphomonadales</taxon>
        <taxon>Hyphomonadaceae</taxon>
        <taxon>Hyphomonas</taxon>
    </lineage>
</organism>
<dbReference type="GO" id="GO:0020037">
    <property type="term" value="F:heme binding"/>
    <property type="evidence" value="ECO:0007669"/>
    <property type="project" value="InterPro"/>
</dbReference>
<dbReference type="EMBL" id="ARYH01000001">
    <property type="protein sequence ID" value="KCZ84456.1"/>
    <property type="molecule type" value="Genomic_DNA"/>
</dbReference>
<dbReference type="InterPro" id="IPR001486">
    <property type="entry name" value="Hemoglobin_trunc"/>
</dbReference>
<dbReference type="SUPFAM" id="SSF46458">
    <property type="entry name" value="Globin-like"/>
    <property type="match status" value="1"/>
</dbReference>
<dbReference type="AlphaFoldDB" id="A0A069E8N8"/>
<evidence type="ECO:0000256" key="3">
    <source>
        <dbReference type="ARBA" id="ARBA00022723"/>
    </source>
</evidence>
<accession>A0A069E8N8</accession>
<dbReference type="eggNOG" id="COG2346">
    <property type="taxonomic scope" value="Bacteria"/>
</dbReference>
<dbReference type="InterPro" id="IPR009050">
    <property type="entry name" value="Globin-like_sf"/>
</dbReference>
<dbReference type="PATRIC" id="fig|1280949.3.peg.455"/>
<evidence type="ECO:0000313" key="5">
    <source>
        <dbReference type="EMBL" id="KCZ84456.1"/>
    </source>
</evidence>
<dbReference type="Pfam" id="PF01152">
    <property type="entry name" value="Bac_globin"/>
    <property type="match status" value="1"/>
</dbReference>
<comment type="caution">
    <text evidence="5">The sequence shown here is derived from an EMBL/GenBank/DDBJ whole genome shotgun (WGS) entry which is preliminary data.</text>
</comment>
<evidence type="ECO:0000256" key="4">
    <source>
        <dbReference type="ARBA" id="ARBA00023004"/>
    </source>
</evidence>
<name>A0A069E8N8_9PROT</name>
<proteinExistence type="predicted"/>
<keyword evidence="2" id="KW-0349">Heme</keyword>
<evidence type="ECO:0000256" key="1">
    <source>
        <dbReference type="ARBA" id="ARBA00022448"/>
    </source>
</evidence>
<keyword evidence="1" id="KW-0813">Transport</keyword>
<dbReference type="Gene3D" id="1.10.490.10">
    <property type="entry name" value="Globins"/>
    <property type="match status" value="1"/>
</dbReference>